<dbReference type="PANTHER" id="PTHR46254:SF3">
    <property type="entry name" value="SECRETED PROTEIN"/>
    <property type="match status" value="1"/>
</dbReference>
<name>A0A7N9IFA2_MACFA</name>
<evidence type="ECO:0000256" key="1">
    <source>
        <dbReference type="SAM" id="Phobius"/>
    </source>
</evidence>
<accession>A0A7N9IFA2</accession>
<protein>
    <submittedName>
        <fullName evidence="2">Uncharacterized protein</fullName>
    </submittedName>
</protein>
<evidence type="ECO:0000313" key="3">
    <source>
        <dbReference type="Proteomes" id="UP000233100"/>
    </source>
</evidence>
<dbReference type="GeneTree" id="ENSGT00940000161627"/>
<dbReference type="Ensembl" id="ENSMFAT00000091237.1">
    <property type="protein sequence ID" value="ENSMFAP00000058701.1"/>
    <property type="gene ID" value="ENSMFAG00000060677.1"/>
</dbReference>
<sequence length="100" mass="11291">MISAHCNLCLPGSNDSPASSHVAGITGVHHHAWLIFLFFIFIFVFLRWSFTLVAQAGVQWLNLGSLQPLPPGSKLFSCLSLLSSWDYRHAPHHTWLILYF</sequence>
<organism evidence="2 3">
    <name type="scientific">Macaca fascicularis</name>
    <name type="common">Crab-eating macaque</name>
    <name type="synonym">Cynomolgus monkey</name>
    <dbReference type="NCBI Taxonomy" id="9541"/>
    <lineage>
        <taxon>Eukaryota</taxon>
        <taxon>Metazoa</taxon>
        <taxon>Chordata</taxon>
        <taxon>Craniata</taxon>
        <taxon>Vertebrata</taxon>
        <taxon>Euteleostomi</taxon>
        <taxon>Mammalia</taxon>
        <taxon>Eutheria</taxon>
        <taxon>Euarchontoglires</taxon>
        <taxon>Primates</taxon>
        <taxon>Haplorrhini</taxon>
        <taxon>Catarrhini</taxon>
        <taxon>Cercopithecidae</taxon>
        <taxon>Cercopithecinae</taxon>
        <taxon>Macaca</taxon>
    </lineage>
</organism>
<evidence type="ECO:0000313" key="2">
    <source>
        <dbReference type="Ensembl" id="ENSMFAP00000058701.1"/>
    </source>
</evidence>
<reference evidence="2" key="2">
    <citation type="submission" date="2025-08" db="UniProtKB">
        <authorList>
            <consortium name="Ensembl"/>
        </authorList>
    </citation>
    <scope>IDENTIFICATION</scope>
</reference>
<proteinExistence type="predicted"/>
<reference evidence="2" key="3">
    <citation type="submission" date="2025-09" db="UniProtKB">
        <authorList>
            <consortium name="Ensembl"/>
        </authorList>
    </citation>
    <scope>IDENTIFICATION</scope>
</reference>
<keyword evidence="1" id="KW-0472">Membrane</keyword>
<reference evidence="2 3" key="1">
    <citation type="submission" date="2013-03" db="EMBL/GenBank/DDBJ databases">
        <authorList>
            <person name="Warren W."/>
            <person name="Wilson R.K."/>
        </authorList>
    </citation>
    <scope>NUCLEOTIDE SEQUENCE</scope>
</reference>
<keyword evidence="3" id="KW-1185">Reference proteome</keyword>
<dbReference type="Proteomes" id="UP000233100">
    <property type="component" value="Chromosome 7"/>
</dbReference>
<feature type="transmembrane region" description="Helical" evidence="1">
    <location>
        <begin position="32"/>
        <end position="50"/>
    </location>
</feature>
<keyword evidence="1" id="KW-1133">Transmembrane helix</keyword>
<keyword evidence="1" id="KW-0812">Transmembrane</keyword>
<dbReference type="PANTHER" id="PTHR46254">
    <property type="entry name" value="PROTEIN GVQW1-RELATED"/>
    <property type="match status" value="1"/>
</dbReference>
<dbReference type="AlphaFoldDB" id="A0A7N9IFA2"/>